<dbReference type="AlphaFoldDB" id="A0AAN7V0H5"/>
<keyword evidence="5" id="KW-1133">Transmembrane helix</keyword>
<dbReference type="Pfam" id="PF00201">
    <property type="entry name" value="UDPGT"/>
    <property type="match status" value="1"/>
</dbReference>
<dbReference type="InterPro" id="IPR050271">
    <property type="entry name" value="UDP-glycosyltransferase"/>
</dbReference>
<dbReference type="EMBL" id="JAVRBK010000010">
    <property type="protein sequence ID" value="KAK5638199.1"/>
    <property type="molecule type" value="Genomic_DNA"/>
</dbReference>
<keyword evidence="2 4" id="KW-0328">Glycosyltransferase</keyword>
<evidence type="ECO:0000256" key="4">
    <source>
        <dbReference type="RuleBase" id="RU003718"/>
    </source>
</evidence>
<dbReference type="Gene3D" id="3.40.50.2000">
    <property type="entry name" value="Glycogen Phosphorylase B"/>
    <property type="match status" value="2"/>
</dbReference>
<gene>
    <name evidence="6" type="ORF">RI129_012494</name>
</gene>
<dbReference type="PANTHER" id="PTHR48043">
    <property type="entry name" value="EG:EG0003.4 PROTEIN-RELATED"/>
    <property type="match status" value="1"/>
</dbReference>
<organism evidence="6 7">
    <name type="scientific">Pyrocoelia pectoralis</name>
    <dbReference type="NCBI Taxonomy" id="417401"/>
    <lineage>
        <taxon>Eukaryota</taxon>
        <taxon>Metazoa</taxon>
        <taxon>Ecdysozoa</taxon>
        <taxon>Arthropoda</taxon>
        <taxon>Hexapoda</taxon>
        <taxon>Insecta</taxon>
        <taxon>Pterygota</taxon>
        <taxon>Neoptera</taxon>
        <taxon>Endopterygota</taxon>
        <taxon>Coleoptera</taxon>
        <taxon>Polyphaga</taxon>
        <taxon>Elateriformia</taxon>
        <taxon>Elateroidea</taxon>
        <taxon>Lampyridae</taxon>
        <taxon>Lampyrinae</taxon>
        <taxon>Pyrocoelia</taxon>
    </lineage>
</organism>
<keyword evidence="3 4" id="KW-0808">Transferase</keyword>
<evidence type="ECO:0000256" key="3">
    <source>
        <dbReference type="ARBA" id="ARBA00022679"/>
    </source>
</evidence>
<dbReference type="SUPFAM" id="SSF53756">
    <property type="entry name" value="UDP-Glycosyltransferase/glycogen phosphorylase"/>
    <property type="match status" value="1"/>
</dbReference>
<protein>
    <recommendedName>
        <fullName evidence="5">UDP-glucuronosyltransferase</fullName>
        <ecNumber evidence="5">2.4.1.17</ecNumber>
    </recommendedName>
</protein>
<comment type="subcellular location">
    <subcellularLocation>
        <location evidence="5">Membrane</location>
        <topology evidence="5">Single-pass membrane protein</topology>
    </subcellularLocation>
</comment>
<evidence type="ECO:0000313" key="7">
    <source>
        <dbReference type="Proteomes" id="UP001329430"/>
    </source>
</evidence>
<dbReference type="EC" id="2.4.1.17" evidence="5"/>
<dbReference type="CDD" id="cd03784">
    <property type="entry name" value="GT1_Gtf-like"/>
    <property type="match status" value="1"/>
</dbReference>
<reference evidence="6 7" key="1">
    <citation type="journal article" date="2024" name="Insects">
        <title>An Improved Chromosome-Level Genome Assembly of the Firefly Pyrocoelia pectoralis.</title>
        <authorList>
            <person name="Fu X."/>
            <person name="Meyer-Rochow V.B."/>
            <person name="Ballantyne L."/>
            <person name="Zhu X."/>
        </authorList>
    </citation>
    <scope>NUCLEOTIDE SEQUENCE [LARGE SCALE GENOMIC DNA]</scope>
    <source>
        <strain evidence="6">XCY_ONT2</strain>
    </source>
</reference>
<dbReference type="PROSITE" id="PS00375">
    <property type="entry name" value="UDPGT"/>
    <property type="match status" value="1"/>
</dbReference>
<feature type="transmembrane region" description="Helical" evidence="5">
    <location>
        <begin position="484"/>
        <end position="508"/>
    </location>
</feature>
<dbReference type="GO" id="GO:0016020">
    <property type="term" value="C:membrane"/>
    <property type="evidence" value="ECO:0007669"/>
    <property type="project" value="UniProtKB-SubCell"/>
</dbReference>
<comment type="similarity">
    <text evidence="1 4">Belongs to the UDP-glycosyltransferase family.</text>
</comment>
<keyword evidence="5" id="KW-0472">Membrane</keyword>
<sequence>MHCFYLLCEAMCVLFHLLLVIFGINGARILGYIPTPCYSHQIVFQPLWRELSLRGHQVTTITSHPINDPSLTNLTEINVSDSLQTDSTLNIVDLVTETSERSVLSGFRLFFEQMIGVIDAELNHHAVKDLINRGDVRFDLVIGEYFFASPFAFAKRFNCPSIGVLPVDGWNGLYRMVGSPSHPTLYPDYVTSPSDQLSLLDRVETLINSVLAHYYLVDYPQRKEEEVIEKHFGKRYPSPQELLKNISLFFVNSDPIFHPIRPLVPTVIQIGLGFHLTSSKPLLAQELQKSLDNASNGFIYFSLGSTVKSEILSPKILEIFLSVFAELPYQVYWKYERDTLPNKTDNVIISKWFPQREILKHPNIKLFITQGGLQSLEEAIYAHVPIVGIPIFTDQRYNIGRMVRRGCGLILDHKDLEEKQFKDAIVEVISNPKYRNTMKRLANLAQDQPMTGLEKAVWWSEYVIRHKGAKHLRSPLLSIPWHQFLLLDVIGVLGLSVCGIVCLIYYPVKVIRRIINNKCHSTLDSKEKKN</sequence>
<keyword evidence="5" id="KW-0812">Transmembrane</keyword>
<evidence type="ECO:0000256" key="5">
    <source>
        <dbReference type="RuleBase" id="RU362059"/>
    </source>
</evidence>
<dbReference type="FunFam" id="3.40.50.2000:FF:000050">
    <property type="entry name" value="UDP-glucuronosyltransferase"/>
    <property type="match status" value="1"/>
</dbReference>
<comment type="catalytic activity">
    <reaction evidence="5">
        <text>glucuronate acceptor + UDP-alpha-D-glucuronate = acceptor beta-D-glucuronoside + UDP + H(+)</text>
        <dbReference type="Rhea" id="RHEA:21032"/>
        <dbReference type="ChEBI" id="CHEBI:15378"/>
        <dbReference type="ChEBI" id="CHEBI:58052"/>
        <dbReference type="ChEBI" id="CHEBI:58223"/>
        <dbReference type="ChEBI" id="CHEBI:132367"/>
        <dbReference type="ChEBI" id="CHEBI:132368"/>
        <dbReference type="EC" id="2.4.1.17"/>
    </reaction>
</comment>
<dbReference type="GO" id="GO:0015020">
    <property type="term" value="F:glucuronosyltransferase activity"/>
    <property type="evidence" value="ECO:0007669"/>
    <property type="project" value="UniProtKB-EC"/>
</dbReference>
<dbReference type="PANTHER" id="PTHR48043:SF159">
    <property type="entry name" value="EG:EG0003.4 PROTEIN-RELATED"/>
    <property type="match status" value="1"/>
</dbReference>
<evidence type="ECO:0000256" key="1">
    <source>
        <dbReference type="ARBA" id="ARBA00009995"/>
    </source>
</evidence>
<dbReference type="InterPro" id="IPR035595">
    <property type="entry name" value="UDP_glycos_trans_CS"/>
</dbReference>
<evidence type="ECO:0000313" key="6">
    <source>
        <dbReference type="EMBL" id="KAK5638199.1"/>
    </source>
</evidence>
<name>A0AAN7V0H5_9COLE</name>
<dbReference type="Proteomes" id="UP001329430">
    <property type="component" value="Chromosome 10"/>
</dbReference>
<keyword evidence="7" id="KW-1185">Reference proteome</keyword>
<accession>A0AAN7V0H5</accession>
<proteinExistence type="inferred from homology"/>
<dbReference type="InterPro" id="IPR002213">
    <property type="entry name" value="UDP_glucos_trans"/>
</dbReference>
<evidence type="ECO:0000256" key="2">
    <source>
        <dbReference type="ARBA" id="ARBA00022676"/>
    </source>
</evidence>
<comment type="caution">
    <text evidence="6">The sequence shown here is derived from an EMBL/GenBank/DDBJ whole genome shotgun (WGS) entry which is preliminary data.</text>
</comment>